<proteinExistence type="inferred from homology"/>
<comment type="similarity">
    <text evidence="1">Belongs to the peptidase C13 family.</text>
</comment>
<dbReference type="EMBL" id="JXXN02009133">
    <property type="protein sequence ID" value="THD18685.1"/>
    <property type="molecule type" value="Genomic_DNA"/>
</dbReference>
<dbReference type="PANTHER" id="PTHR12000">
    <property type="entry name" value="HEMOGLOBINASE FAMILY MEMBER"/>
    <property type="match status" value="1"/>
</dbReference>
<dbReference type="GO" id="GO:0005773">
    <property type="term" value="C:vacuole"/>
    <property type="evidence" value="ECO:0007669"/>
    <property type="project" value="GOC"/>
</dbReference>
<reference evidence="2" key="1">
    <citation type="submission" date="2019-03" db="EMBL/GenBank/DDBJ databases">
        <title>Improved annotation for the trematode Fasciola hepatica.</title>
        <authorList>
            <person name="Choi Y.-J."/>
            <person name="Martin J."/>
            <person name="Mitreva M."/>
        </authorList>
    </citation>
    <scope>NUCLEOTIDE SEQUENCE [LARGE SCALE GENOMIC DNA]</scope>
</reference>
<dbReference type="GO" id="GO:0004197">
    <property type="term" value="F:cysteine-type endopeptidase activity"/>
    <property type="evidence" value="ECO:0007669"/>
    <property type="project" value="TreeGrafter"/>
</dbReference>
<keyword evidence="3" id="KW-1185">Reference proteome</keyword>
<dbReference type="Pfam" id="PF01650">
    <property type="entry name" value="Peptidase_C13"/>
    <property type="match status" value="1"/>
</dbReference>
<dbReference type="GO" id="GO:0051603">
    <property type="term" value="P:proteolysis involved in protein catabolic process"/>
    <property type="evidence" value="ECO:0007669"/>
    <property type="project" value="TreeGrafter"/>
</dbReference>
<evidence type="ECO:0000313" key="3">
    <source>
        <dbReference type="Proteomes" id="UP000230066"/>
    </source>
</evidence>
<evidence type="ECO:0000256" key="1">
    <source>
        <dbReference type="ARBA" id="ARBA00009941"/>
    </source>
</evidence>
<dbReference type="GO" id="GO:0006624">
    <property type="term" value="P:vacuolar protein processing"/>
    <property type="evidence" value="ECO:0007669"/>
    <property type="project" value="TreeGrafter"/>
</dbReference>
<evidence type="ECO:0000313" key="2">
    <source>
        <dbReference type="EMBL" id="THD18685.1"/>
    </source>
</evidence>
<sequence length="175" mass="20154">MIFCGPEDNVFIYFSDHGSPNTIEFPSGELSAKQLNETLAYMNKARLYKKMVIYIEACYSGSMFRRILPENIDILAVTAAHEDESSWATFCDDPKIDTCLADEFSYQWMTDTEKHQRDLSKWTVGKQFRAVKQAVKKSHVMRYGDWVSGAFLLSSVCIIRNKLCIILGWIFQCHP</sequence>
<comment type="caution">
    <text evidence="2">The sequence shown here is derived from an EMBL/GenBank/DDBJ whole genome shotgun (WGS) entry which is preliminary data.</text>
</comment>
<dbReference type="Gene3D" id="3.40.50.1460">
    <property type="match status" value="1"/>
</dbReference>
<dbReference type="PANTHER" id="PTHR12000:SF42">
    <property type="entry name" value="LEGUMAIN"/>
    <property type="match status" value="1"/>
</dbReference>
<name>A0A4E0QU43_FASHE</name>
<dbReference type="AlphaFoldDB" id="A0A4E0QU43"/>
<accession>A0A4E0QU43</accession>
<protein>
    <submittedName>
        <fullName evidence="2">Peptidase C13 family protein</fullName>
    </submittedName>
</protein>
<dbReference type="InterPro" id="IPR001096">
    <property type="entry name" value="Peptidase_C13"/>
</dbReference>
<gene>
    <name evidence="2" type="ORF">D915_010615</name>
</gene>
<dbReference type="Proteomes" id="UP000230066">
    <property type="component" value="Unassembled WGS sequence"/>
</dbReference>
<organism evidence="2 3">
    <name type="scientific">Fasciola hepatica</name>
    <name type="common">Liver fluke</name>
    <dbReference type="NCBI Taxonomy" id="6192"/>
    <lineage>
        <taxon>Eukaryota</taxon>
        <taxon>Metazoa</taxon>
        <taxon>Spiralia</taxon>
        <taxon>Lophotrochozoa</taxon>
        <taxon>Platyhelminthes</taxon>
        <taxon>Trematoda</taxon>
        <taxon>Digenea</taxon>
        <taxon>Plagiorchiida</taxon>
        <taxon>Echinostomata</taxon>
        <taxon>Echinostomatoidea</taxon>
        <taxon>Fasciolidae</taxon>
        <taxon>Fasciola</taxon>
    </lineage>
</organism>